<dbReference type="InterPro" id="IPR010461">
    <property type="entry name" value="ComK"/>
</dbReference>
<evidence type="ECO:0000313" key="1">
    <source>
        <dbReference type="EMBL" id="MDC3423458.1"/>
    </source>
</evidence>
<dbReference type="Proteomes" id="UP001145050">
    <property type="component" value="Unassembled WGS sequence"/>
</dbReference>
<dbReference type="AlphaFoldDB" id="A0A9X4AMF4"/>
<dbReference type="Pfam" id="PF06338">
    <property type="entry name" value="ComK"/>
    <property type="match status" value="1"/>
</dbReference>
<sequence>MACLDGYSTYDGRRIAMMYKTSSRKKVPIPINPELHIFAFPTMSPSQFDCNWIFYNHVQAIKPTTKKLSQTIITFKYKEQLALKESYYTIEKQMYRTAVCMLSFSQQNKQSS</sequence>
<accession>A0A9X4AMF4</accession>
<reference evidence="1" key="1">
    <citation type="submission" date="2022-06" db="EMBL/GenBank/DDBJ databases">
        <title>Aquibacillus sp. a new bacterium isolated from soil saline samples.</title>
        <authorList>
            <person name="Galisteo C."/>
            <person name="De La Haba R."/>
            <person name="Sanchez-Porro C."/>
            <person name="Ventosa A."/>
        </authorList>
    </citation>
    <scope>NUCLEOTIDE SEQUENCE</scope>
    <source>
        <strain evidence="1">3ASR75-11</strain>
    </source>
</reference>
<keyword evidence="2" id="KW-1185">Reference proteome</keyword>
<name>A0A9X4AMF4_9BACI</name>
<gene>
    <name evidence="1" type="ORF">NC797_02925</name>
</gene>
<dbReference type="GO" id="GO:0030420">
    <property type="term" value="P:establishment of competence for transformation"/>
    <property type="evidence" value="ECO:0007669"/>
    <property type="project" value="InterPro"/>
</dbReference>
<proteinExistence type="predicted"/>
<protein>
    <submittedName>
        <fullName evidence="1">Competence protein ComK</fullName>
    </submittedName>
</protein>
<comment type="caution">
    <text evidence="1">The sequence shown here is derived from an EMBL/GenBank/DDBJ whole genome shotgun (WGS) entry which is preliminary data.</text>
</comment>
<evidence type="ECO:0000313" key="2">
    <source>
        <dbReference type="Proteomes" id="UP001145050"/>
    </source>
</evidence>
<organism evidence="1 2">
    <name type="scientific">Terrihalobacillus insolitus</name>
    <dbReference type="NCBI Taxonomy" id="2950438"/>
    <lineage>
        <taxon>Bacteria</taxon>
        <taxon>Bacillati</taxon>
        <taxon>Bacillota</taxon>
        <taxon>Bacilli</taxon>
        <taxon>Bacillales</taxon>
        <taxon>Bacillaceae</taxon>
        <taxon>Terrihalobacillus</taxon>
    </lineage>
</organism>
<dbReference type="EMBL" id="JAMQKB010000001">
    <property type="protein sequence ID" value="MDC3423458.1"/>
    <property type="molecule type" value="Genomic_DNA"/>
</dbReference>